<dbReference type="AlphaFoldDB" id="A0AAN9M1T1"/>
<comment type="caution">
    <text evidence="1">The sequence shown here is derived from an EMBL/GenBank/DDBJ whole genome shotgun (WGS) entry which is preliminary data.</text>
</comment>
<accession>A0AAN9M1T1</accession>
<proteinExistence type="predicted"/>
<organism evidence="1 2">
    <name type="scientific">Canavalia gladiata</name>
    <name type="common">Sword bean</name>
    <name type="synonym">Dolichos gladiatus</name>
    <dbReference type="NCBI Taxonomy" id="3824"/>
    <lineage>
        <taxon>Eukaryota</taxon>
        <taxon>Viridiplantae</taxon>
        <taxon>Streptophyta</taxon>
        <taxon>Embryophyta</taxon>
        <taxon>Tracheophyta</taxon>
        <taxon>Spermatophyta</taxon>
        <taxon>Magnoliopsida</taxon>
        <taxon>eudicotyledons</taxon>
        <taxon>Gunneridae</taxon>
        <taxon>Pentapetalae</taxon>
        <taxon>rosids</taxon>
        <taxon>fabids</taxon>
        <taxon>Fabales</taxon>
        <taxon>Fabaceae</taxon>
        <taxon>Papilionoideae</taxon>
        <taxon>50 kb inversion clade</taxon>
        <taxon>NPAAA clade</taxon>
        <taxon>indigoferoid/millettioid clade</taxon>
        <taxon>Phaseoleae</taxon>
        <taxon>Canavalia</taxon>
    </lineage>
</organism>
<name>A0AAN9M1T1_CANGL</name>
<keyword evidence="2" id="KW-1185">Reference proteome</keyword>
<reference evidence="1 2" key="1">
    <citation type="submission" date="2024-01" db="EMBL/GenBank/DDBJ databases">
        <title>The genomes of 5 underutilized Papilionoideae crops provide insights into root nodulation and disease resistanc.</title>
        <authorList>
            <person name="Jiang F."/>
        </authorList>
    </citation>
    <scope>NUCLEOTIDE SEQUENCE [LARGE SCALE GENOMIC DNA]</scope>
    <source>
        <strain evidence="1">LVBAO_FW01</strain>
        <tissue evidence="1">Leaves</tissue>
    </source>
</reference>
<dbReference type="Proteomes" id="UP001367508">
    <property type="component" value="Unassembled WGS sequence"/>
</dbReference>
<gene>
    <name evidence="1" type="ORF">VNO77_12662</name>
</gene>
<evidence type="ECO:0000313" key="1">
    <source>
        <dbReference type="EMBL" id="KAK7343703.1"/>
    </source>
</evidence>
<dbReference type="EMBL" id="JAYMYQ010000003">
    <property type="protein sequence ID" value="KAK7343703.1"/>
    <property type="molecule type" value="Genomic_DNA"/>
</dbReference>
<sequence length="179" mass="20267">MATQNQQQQQQGTIPENLKELLARTANDYNWCPQKLASIENGLKKQNWSPEQLGNLQKAINDNHWTPKEIVDIEKAHRQQNKFRTSSVNHPNLGSNINNPDKSFITGGFSGNRRNLGTNLSGNFSSDRFNPNSATFGFIDPNIGKPIRERKLNSDFFADHSNSKLVGLSQFELDLHCKF</sequence>
<protein>
    <submittedName>
        <fullName evidence="1">Uncharacterized protein</fullName>
    </submittedName>
</protein>
<evidence type="ECO:0000313" key="2">
    <source>
        <dbReference type="Proteomes" id="UP001367508"/>
    </source>
</evidence>